<name>A0ABW1U415_9BURK</name>
<keyword evidence="1" id="KW-0548">Nucleotidyltransferase</keyword>
<dbReference type="PANTHER" id="PTHR21485">
    <property type="entry name" value="HAD SUPERFAMILY MEMBERS CMAS AND KDSC"/>
    <property type="match status" value="1"/>
</dbReference>
<comment type="caution">
    <text evidence="1">The sequence shown here is derived from an EMBL/GenBank/DDBJ whole genome shotgun (WGS) entry which is preliminary data.</text>
</comment>
<accession>A0ABW1U415</accession>
<organism evidence="1 2">
    <name type="scientific">Polaromonas aquatica</name>
    <dbReference type="NCBI Taxonomy" id="332657"/>
    <lineage>
        <taxon>Bacteria</taxon>
        <taxon>Pseudomonadati</taxon>
        <taxon>Pseudomonadota</taxon>
        <taxon>Betaproteobacteria</taxon>
        <taxon>Burkholderiales</taxon>
        <taxon>Comamonadaceae</taxon>
        <taxon>Polaromonas</taxon>
    </lineage>
</organism>
<dbReference type="EMBL" id="JBHSRS010000084">
    <property type="protein sequence ID" value="MFC6284427.1"/>
    <property type="molecule type" value="Genomic_DNA"/>
</dbReference>
<evidence type="ECO:0000313" key="2">
    <source>
        <dbReference type="Proteomes" id="UP001596270"/>
    </source>
</evidence>
<dbReference type="InterPro" id="IPR003329">
    <property type="entry name" value="Cytidylyl_trans"/>
</dbReference>
<dbReference type="Gene3D" id="3.90.550.10">
    <property type="entry name" value="Spore Coat Polysaccharide Biosynthesis Protein SpsA, Chain A"/>
    <property type="match status" value="1"/>
</dbReference>
<dbReference type="InterPro" id="IPR050793">
    <property type="entry name" value="CMP-NeuNAc_synthase"/>
</dbReference>
<sequence>MNIITICARGGSAGVPGKNIRPLCGKPLIAWTIEQAFESKIADHVFVSTDSEEIAKVARSLGAQVPFSRPAELATSTAGKLPVIQHLVEWVEKNVAPVNSIIDLDPTSPLRDTADIQACFAMLDTETDVVITGYEADKNPYFNMVELKTNGFFERVCPPGNEVLGRQSAPKVYAMNASIYAWHRRTLSPSLWGSPRIRLHVMPRERSIDIDHPIDFDLVELLMQKKGLA</sequence>
<dbReference type="RefSeq" id="WP_371438688.1">
    <property type="nucleotide sequence ID" value="NZ_JBHSRS010000084.1"/>
</dbReference>
<keyword evidence="1" id="KW-0808">Transferase</keyword>
<reference evidence="2" key="1">
    <citation type="journal article" date="2019" name="Int. J. Syst. Evol. Microbiol.">
        <title>The Global Catalogue of Microorganisms (GCM) 10K type strain sequencing project: providing services to taxonomists for standard genome sequencing and annotation.</title>
        <authorList>
            <consortium name="The Broad Institute Genomics Platform"/>
            <consortium name="The Broad Institute Genome Sequencing Center for Infectious Disease"/>
            <person name="Wu L."/>
            <person name="Ma J."/>
        </authorList>
    </citation>
    <scope>NUCLEOTIDE SEQUENCE [LARGE SCALE GENOMIC DNA]</scope>
    <source>
        <strain evidence="2">CCUG 39402</strain>
    </source>
</reference>
<dbReference type="CDD" id="cd02513">
    <property type="entry name" value="CMP-NeuAc_Synthase"/>
    <property type="match status" value="1"/>
</dbReference>
<dbReference type="Proteomes" id="UP001596270">
    <property type="component" value="Unassembled WGS sequence"/>
</dbReference>
<proteinExistence type="predicted"/>
<dbReference type="SUPFAM" id="SSF53448">
    <property type="entry name" value="Nucleotide-diphospho-sugar transferases"/>
    <property type="match status" value="1"/>
</dbReference>
<gene>
    <name evidence="1" type="ORF">ACFQND_24655</name>
</gene>
<protein>
    <submittedName>
        <fullName evidence="1">Acylneuraminate cytidylyltransferase family protein</fullName>
        <ecNumber evidence="1">2.7.7.-</ecNumber>
    </submittedName>
</protein>
<dbReference type="Pfam" id="PF02348">
    <property type="entry name" value="CTP_transf_3"/>
    <property type="match status" value="1"/>
</dbReference>
<evidence type="ECO:0000313" key="1">
    <source>
        <dbReference type="EMBL" id="MFC6284427.1"/>
    </source>
</evidence>
<dbReference type="InterPro" id="IPR029044">
    <property type="entry name" value="Nucleotide-diphossugar_trans"/>
</dbReference>
<dbReference type="PANTHER" id="PTHR21485:SF6">
    <property type="entry name" value="N-ACYLNEURAMINATE CYTIDYLYLTRANSFERASE-RELATED"/>
    <property type="match status" value="1"/>
</dbReference>
<keyword evidence="2" id="KW-1185">Reference proteome</keyword>
<dbReference type="EC" id="2.7.7.-" evidence="1"/>
<dbReference type="GO" id="GO:0016779">
    <property type="term" value="F:nucleotidyltransferase activity"/>
    <property type="evidence" value="ECO:0007669"/>
    <property type="project" value="UniProtKB-KW"/>
</dbReference>